<reference evidence="1" key="1">
    <citation type="submission" date="2005-08" db="EMBL/GenBank/DDBJ databases">
        <title>Complete sequence of Dechloromonas aromatica RCB.</title>
        <authorList>
            <person name="Salinero K.K."/>
            <person name="Copeland A."/>
            <person name="Lucas S."/>
            <person name="Lapidus A."/>
            <person name="Barry K."/>
            <person name="Detter J.C."/>
            <person name="Glavina T."/>
            <person name="Hammon N."/>
            <person name="Israni S."/>
            <person name="Pitluck S."/>
            <person name="Di Bartolo G."/>
            <person name="Trong S."/>
            <person name="Schmutz J."/>
            <person name="Larimer F."/>
            <person name="Land M."/>
            <person name="Ivanova N."/>
            <person name="Richardson P."/>
        </authorList>
    </citation>
    <scope>NUCLEOTIDE SEQUENCE</scope>
    <source>
        <strain evidence="1">RCB</strain>
    </source>
</reference>
<dbReference type="HOGENOM" id="CLU_114057_1_2_4"/>
<dbReference type="EMBL" id="CP000089">
    <property type="protein sequence ID" value="AAZ45405.1"/>
    <property type="molecule type" value="Genomic_DNA"/>
</dbReference>
<accession>Q47IC6</accession>
<name>Q47IC6_DECAR</name>
<dbReference type="NCBIfam" id="NF008009">
    <property type="entry name" value="PRK10738.1"/>
    <property type="match status" value="1"/>
</dbReference>
<dbReference type="Pfam" id="PF02566">
    <property type="entry name" value="OsmC"/>
    <property type="match status" value="1"/>
</dbReference>
<sequence>MECTVRWMGNDAGMSFVAETGSGHAVVMDGAPEAGGRNIGLRPMEMVLAGTGGCSAFDVVLILKKGRQQVSGCDVSLKAERAESDPKVFTSIHFHYRVKGKQLKPESVARAIELSKDKYCSASIMIGKTAEITYDFEIIEEA</sequence>
<dbReference type="eggNOG" id="COG1765">
    <property type="taxonomic scope" value="Bacteria"/>
</dbReference>
<dbReference type="PANTHER" id="PTHR34352">
    <property type="entry name" value="PROTEIN YHFA"/>
    <property type="match status" value="1"/>
</dbReference>
<dbReference type="SUPFAM" id="SSF82784">
    <property type="entry name" value="OsmC-like"/>
    <property type="match status" value="1"/>
</dbReference>
<dbReference type="InterPro" id="IPR015946">
    <property type="entry name" value="KH_dom-like_a/b"/>
</dbReference>
<evidence type="ECO:0000313" key="1">
    <source>
        <dbReference type="EMBL" id="AAZ45405.1"/>
    </source>
</evidence>
<dbReference type="InterPro" id="IPR036102">
    <property type="entry name" value="OsmC/Ohrsf"/>
</dbReference>
<dbReference type="AlphaFoldDB" id="Q47IC6"/>
<dbReference type="Gene3D" id="2.20.25.10">
    <property type="match status" value="1"/>
</dbReference>
<gene>
    <name evidence="1" type="ordered locus">Daro_0648</name>
</gene>
<dbReference type="PANTHER" id="PTHR34352:SF1">
    <property type="entry name" value="PROTEIN YHFA"/>
    <property type="match status" value="1"/>
</dbReference>
<dbReference type="Gene3D" id="3.30.300.20">
    <property type="match status" value="1"/>
</dbReference>
<dbReference type="OrthoDB" id="9804010at2"/>
<proteinExistence type="predicted"/>
<organism evidence="1">
    <name type="scientific">Dechloromonas aromatica (strain RCB)</name>
    <dbReference type="NCBI Taxonomy" id="159087"/>
    <lineage>
        <taxon>Bacteria</taxon>
        <taxon>Pseudomonadati</taxon>
        <taxon>Pseudomonadota</taxon>
        <taxon>Betaproteobacteria</taxon>
        <taxon>Rhodocyclales</taxon>
        <taxon>Azonexaceae</taxon>
        <taxon>Dechloromonas</taxon>
    </lineage>
</organism>
<dbReference type="KEGG" id="dar:Daro_0648"/>
<protein>
    <submittedName>
        <fullName evidence="1">OsmC-like protein</fullName>
    </submittedName>
</protein>
<dbReference type="InterPro" id="IPR003718">
    <property type="entry name" value="OsmC/Ohr_fam"/>
</dbReference>